<name>A0ABT8VX31_9GAMM</name>
<keyword evidence="9" id="KW-1185">Reference proteome</keyword>
<protein>
    <recommendedName>
        <fullName evidence="6">Transporter</fullName>
    </recommendedName>
</protein>
<feature type="transmembrane region" description="Helical" evidence="7">
    <location>
        <begin position="273"/>
        <end position="295"/>
    </location>
</feature>
<feature type="transmembrane region" description="Helical" evidence="7">
    <location>
        <begin position="29"/>
        <end position="46"/>
    </location>
</feature>
<comment type="caution">
    <text evidence="8">The sequence shown here is derived from an EMBL/GenBank/DDBJ whole genome shotgun (WGS) entry which is preliminary data.</text>
</comment>
<evidence type="ECO:0000256" key="6">
    <source>
        <dbReference type="RuleBase" id="RU003732"/>
    </source>
</evidence>
<feature type="transmembrane region" description="Helical" evidence="7">
    <location>
        <begin position="232"/>
        <end position="261"/>
    </location>
</feature>
<feature type="transmembrane region" description="Helical" evidence="7">
    <location>
        <begin position="109"/>
        <end position="128"/>
    </location>
</feature>
<keyword evidence="5 7" id="KW-0472">Membrane</keyword>
<keyword evidence="4 7" id="KW-1133">Transmembrane helix</keyword>
<evidence type="ECO:0000256" key="7">
    <source>
        <dbReference type="SAM" id="Phobius"/>
    </source>
</evidence>
<feature type="transmembrane region" description="Helical" evidence="7">
    <location>
        <begin position="166"/>
        <end position="185"/>
    </location>
</feature>
<keyword evidence="3 6" id="KW-0812">Transmembrane</keyword>
<evidence type="ECO:0000256" key="5">
    <source>
        <dbReference type="ARBA" id="ARBA00023136"/>
    </source>
</evidence>
<dbReference type="SUPFAM" id="SSF161070">
    <property type="entry name" value="SNF-like"/>
    <property type="match status" value="1"/>
</dbReference>
<feature type="transmembrane region" description="Helical" evidence="7">
    <location>
        <begin position="448"/>
        <end position="467"/>
    </location>
</feature>
<dbReference type="CDD" id="cd10336">
    <property type="entry name" value="SLC6sbd_Tyt1-Like"/>
    <property type="match status" value="1"/>
</dbReference>
<evidence type="ECO:0000256" key="4">
    <source>
        <dbReference type="ARBA" id="ARBA00022989"/>
    </source>
</evidence>
<reference evidence="8" key="1">
    <citation type="submission" date="2023-07" db="EMBL/GenBank/DDBJ databases">
        <title>Marinobacter sp. chi1 genome sequencing and assembly.</title>
        <authorList>
            <person name="Park S."/>
        </authorList>
    </citation>
    <scope>NUCLEOTIDE SEQUENCE</scope>
    <source>
        <strain evidence="8">Chi1</strain>
    </source>
</reference>
<dbReference type="PROSITE" id="PS50267">
    <property type="entry name" value="NA_NEUROTRAN_SYMP_3"/>
    <property type="match status" value="1"/>
</dbReference>
<keyword evidence="6" id="KW-0769">Symport</keyword>
<feature type="transmembrane region" description="Helical" evidence="7">
    <location>
        <begin position="192"/>
        <end position="212"/>
    </location>
</feature>
<comment type="subcellular location">
    <subcellularLocation>
        <location evidence="1">Membrane</location>
        <topology evidence="1">Multi-pass membrane protein</topology>
    </subcellularLocation>
</comment>
<dbReference type="PANTHER" id="PTHR42948">
    <property type="entry name" value="TRANSPORTER"/>
    <property type="match status" value="1"/>
</dbReference>
<dbReference type="InterPro" id="IPR037272">
    <property type="entry name" value="SNS_sf"/>
</dbReference>
<feature type="transmembrane region" description="Helical" evidence="7">
    <location>
        <begin position="365"/>
        <end position="385"/>
    </location>
</feature>
<feature type="transmembrane region" description="Helical" evidence="7">
    <location>
        <begin position="58"/>
        <end position="82"/>
    </location>
</feature>
<evidence type="ECO:0000256" key="1">
    <source>
        <dbReference type="ARBA" id="ARBA00004141"/>
    </source>
</evidence>
<feature type="transmembrane region" description="Helical" evidence="7">
    <location>
        <begin position="324"/>
        <end position="345"/>
    </location>
</feature>
<keyword evidence="2 6" id="KW-0813">Transport</keyword>
<evidence type="ECO:0000313" key="9">
    <source>
        <dbReference type="Proteomes" id="UP001168640"/>
    </source>
</evidence>
<gene>
    <name evidence="8" type="ORF">QVZ43_02250</name>
</gene>
<dbReference type="RefSeq" id="WP_302908705.1">
    <property type="nucleotide sequence ID" value="NZ_JAUMIS010000001.1"/>
</dbReference>
<dbReference type="InterPro" id="IPR000175">
    <property type="entry name" value="Na/ntran_symport"/>
</dbReference>
<dbReference type="PROSITE" id="PS00610">
    <property type="entry name" value="NA_NEUROTRAN_SYMP_1"/>
    <property type="match status" value="1"/>
</dbReference>
<proteinExistence type="inferred from homology"/>
<evidence type="ECO:0000256" key="3">
    <source>
        <dbReference type="ARBA" id="ARBA00022692"/>
    </source>
</evidence>
<dbReference type="Proteomes" id="UP001168640">
    <property type="component" value="Unassembled WGS sequence"/>
</dbReference>
<dbReference type="InterPro" id="IPR047218">
    <property type="entry name" value="YocR/YhdH-like"/>
</dbReference>
<dbReference type="EMBL" id="JAUMIS010000001">
    <property type="protein sequence ID" value="MDO3720524.1"/>
    <property type="molecule type" value="Genomic_DNA"/>
</dbReference>
<organism evidence="8 9">
    <name type="scientific">Marinobacter suaedae</name>
    <dbReference type="NCBI Taxonomy" id="3057675"/>
    <lineage>
        <taxon>Bacteria</taxon>
        <taxon>Pseudomonadati</taxon>
        <taxon>Pseudomonadota</taxon>
        <taxon>Gammaproteobacteria</taxon>
        <taxon>Pseudomonadales</taxon>
        <taxon>Marinobacteraceae</taxon>
        <taxon>Marinobacter</taxon>
    </lineage>
</organism>
<sequence length="470" mass="49803">MSVSQSGSTTYTGAQEGANAARGLWSSRLAFILAATGSAVGLGNIWKFPYITGEHGGGAFVLVYLLCIAVVGIPIMMGEVLIGRRGGRSPVNSIRLIAERDKLNPMWRMIGAVGVLAGFLILSFYSVIGGWAASYVGTAASGQLVGQSADAIGAIFSGLLSDPLTLLMWHTVFMALVMVVVARGVRSGLERAVSILMPGLFVLLLLVVGYAMTTGEFGRAAAFLFQPDFSKLTTSGVLVALGHAFFTLSLGMAVMMAYGSYLPKKVSIAKTSITVSIIDTGVALLAGLAIFPIVFANGLEPGAGPGLIFQTLPLAFGQMPMGSLFGTLFFVLLIFAAWTSGISLLEPIVEWLEEQKGMNRTVSTLGAGLVCWALGIASILSLNLWSDFAPLGAFAMFEGKTIFDLLDFFTANILLPLGGLMVAVFVGWVMSSQAVKNELSLSEPMFRLWYTTVRYFTPVAVAAVFIYNLL</sequence>
<evidence type="ECO:0000256" key="2">
    <source>
        <dbReference type="ARBA" id="ARBA00022448"/>
    </source>
</evidence>
<dbReference type="Pfam" id="PF00209">
    <property type="entry name" value="SNF"/>
    <property type="match status" value="2"/>
</dbReference>
<feature type="transmembrane region" description="Helical" evidence="7">
    <location>
        <begin position="405"/>
        <end position="428"/>
    </location>
</feature>
<evidence type="ECO:0000313" key="8">
    <source>
        <dbReference type="EMBL" id="MDO3720524.1"/>
    </source>
</evidence>
<dbReference type="NCBIfam" id="NF037979">
    <property type="entry name" value="Na_transp"/>
    <property type="match status" value="1"/>
</dbReference>
<accession>A0ABT8VX31</accession>
<dbReference type="PRINTS" id="PR00176">
    <property type="entry name" value="NANEUSMPORT"/>
</dbReference>
<dbReference type="PANTHER" id="PTHR42948:SF1">
    <property type="entry name" value="TRANSPORTER"/>
    <property type="match status" value="1"/>
</dbReference>
<comment type="similarity">
    <text evidence="6">Belongs to the sodium:neurotransmitter symporter (SNF) (TC 2.A.22) family.</text>
</comment>